<evidence type="ECO:0000313" key="2">
    <source>
        <dbReference type="Proteomes" id="UP000215145"/>
    </source>
</evidence>
<gene>
    <name evidence="1" type="ORF">CGZ75_01985</name>
</gene>
<evidence type="ECO:0000313" key="1">
    <source>
        <dbReference type="EMBL" id="OXM15530.1"/>
    </source>
</evidence>
<reference evidence="1 2" key="1">
    <citation type="submission" date="2017-07" db="EMBL/GenBank/DDBJ databases">
        <title>Paenibacillus herberti R33 genome sequencing and assembly.</title>
        <authorList>
            <person name="Su W."/>
        </authorList>
    </citation>
    <scope>NUCLEOTIDE SEQUENCE [LARGE SCALE GENOMIC DNA]</scope>
    <source>
        <strain evidence="1 2">R33</strain>
    </source>
</reference>
<protein>
    <submittedName>
        <fullName evidence="1">DUF600 domain-containing protein</fullName>
    </submittedName>
</protein>
<keyword evidence="2" id="KW-1185">Reference proteome</keyword>
<dbReference type="AlphaFoldDB" id="A0A229P015"/>
<dbReference type="RefSeq" id="WP_089522626.1">
    <property type="nucleotide sequence ID" value="NZ_NMUQ01000001.1"/>
</dbReference>
<proteinExistence type="predicted"/>
<dbReference type="OrthoDB" id="2451627at2"/>
<dbReference type="EMBL" id="NMUQ01000001">
    <property type="protein sequence ID" value="OXM15530.1"/>
    <property type="molecule type" value="Genomic_DNA"/>
</dbReference>
<dbReference type="Proteomes" id="UP000215145">
    <property type="component" value="Unassembled WGS sequence"/>
</dbReference>
<organism evidence="1 2">
    <name type="scientific">Paenibacillus herberti</name>
    <dbReference type="NCBI Taxonomy" id="1619309"/>
    <lineage>
        <taxon>Bacteria</taxon>
        <taxon>Bacillati</taxon>
        <taxon>Bacillota</taxon>
        <taxon>Bacilli</taxon>
        <taxon>Bacillales</taxon>
        <taxon>Paenibacillaceae</taxon>
        <taxon>Paenibacillus</taxon>
    </lineage>
</organism>
<name>A0A229P015_9BACL</name>
<comment type="caution">
    <text evidence="1">The sequence shown here is derived from an EMBL/GenBank/DDBJ whole genome shotgun (WGS) entry which is preliminary data.</text>
</comment>
<sequence>MAKVFEDYFSELQADMVSICLEYVNNRADVIYIYASYELGEYGVNVFYKINNCVVQKHKVNDAVQRFEGNPELLYDVSRDRQIAMLDIGNEDLRKINDLCKEYNKEMPTEMKLVYDVANNKLDATYSYDLKYSNDPEKISDHIFDEWFEEMGGML</sequence>
<accession>A0A229P015</accession>